<dbReference type="InterPro" id="IPR008929">
    <property type="entry name" value="Chondroitin_lyas"/>
</dbReference>
<dbReference type="AlphaFoldDB" id="A0A1N6HU62"/>
<proteinExistence type="predicted"/>
<dbReference type="STRING" id="226505.SAMN05444394_4001"/>
<comment type="subcellular location">
    <subcellularLocation>
        <location evidence="1">Cell envelope</location>
    </subcellularLocation>
</comment>
<dbReference type="EMBL" id="FSRC01000004">
    <property type="protein sequence ID" value="SIO23303.1"/>
    <property type="molecule type" value="Genomic_DNA"/>
</dbReference>
<feature type="domain" description="Heparinase II/III-like C-terminal" evidence="2">
    <location>
        <begin position="360"/>
        <end position="544"/>
    </location>
</feature>
<evidence type="ECO:0000313" key="4">
    <source>
        <dbReference type="Proteomes" id="UP000185221"/>
    </source>
</evidence>
<dbReference type="Gene3D" id="1.50.10.100">
    <property type="entry name" value="Chondroitin AC/alginate lyase"/>
    <property type="match status" value="1"/>
</dbReference>
<evidence type="ECO:0000313" key="3">
    <source>
        <dbReference type="EMBL" id="SIO23303.1"/>
    </source>
</evidence>
<dbReference type="OrthoDB" id="175534at2"/>
<dbReference type="RefSeq" id="WP_074226776.1">
    <property type="nucleotide sequence ID" value="NZ_FSRC01000004.1"/>
</dbReference>
<dbReference type="SUPFAM" id="SSF48230">
    <property type="entry name" value="Chondroitin AC/alginate lyase"/>
    <property type="match status" value="1"/>
</dbReference>
<sequence>MSLSYFSRFLLLFLFLISTTPSIAQKTSPSLFISKNPKTNTPFLQAVQIEFLKVADGVAALPTLPRELTGRRLLSVSRAYLKRITYLGYAFQLTGDEKYLKAVEKNLLAAADFQDWNPSHFLDVAEMTMAMGIGYDWVHVDLSEESAQKIREAIVEKGLKPSLAEDYWWINTTNNWNQVCHASLAVGAWAVSDYYPELAKEILARSEEKIHIPEAQYNPDGAYPEGTSYWEYGTTFHVLYLDAFRKKHPELGLPVSEGFLKTGNYFLHAHGPTGSFNYSDSRQSEVMSAGMYWFASKTQQPSLLFKQIPLLQEFLDQKRTLDPANTSNRFFIFLMIWLSELDTTVIPTPDQLTWTGNGENPVSFQRSGWTKDAIYVGTKAGSPEVSHGHMDIGSFVMDAKGVRWAIDLGMNDYNALESQGVNIWDGEQDGERWSVFRYTNYSHNTLVVDSALQNIHGKAEILKVKDKKSLKSTSLDLSEVYENHLKSAERTTLIKKGREVRIVDEIQNNSDISKVRWGMMTYDAIRFNGKNQAIISKGEEKLKLEVIYPKNAQLQLYPVNPTAKGEETNEGMILIGFETTLSPDQKQKLEVRLIPMN</sequence>
<organism evidence="3 4">
    <name type="scientific">Algoriphagus halophilus</name>
    <dbReference type="NCBI Taxonomy" id="226505"/>
    <lineage>
        <taxon>Bacteria</taxon>
        <taxon>Pseudomonadati</taxon>
        <taxon>Bacteroidota</taxon>
        <taxon>Cytophagia</taxon>
        <taxon>Cytophagales</taxon>
        <taxon>Cyclobacteriaceae</taxon>
        <taxon>Algoriphagus</taxon>
    </lineage>
</organism>
<dbReference type="InterPro" id="IPR012480">
    <property type="entry name" value="Hepar_II_III_C"/>
</dbReference>
<dbReference type="Proteomes" id="UP000185221">
    <property type="component" value="Unassembled WGS sequence"/>
</dbReference>
<name>A0A1N6HU62_9BACT</name>
<accession>A0A1N6HU62</accession>
<protein>
    <submittedName>
        <fullName evidence="3">Heparinase II/III-like protein</fullName>
    </submittedName>
</protein>
<dbReference type="Pfam" id="PF07940">
    <property type="entry name" value="Hepar_II_III_C"/>
    <property type="match status" value="1"/>
</dbReference>
<gene>
    <name evidence="3" type="ORF">SAMN05444394_4001</name>
</gene>
<keyword evidence="4" id="KW-1185">Reference proteome</keyword>
<evidence type="ECO:0000256" key="1">
    <source>
        <dbReference type="ARBA" id="ARBA00004196"/>
    </source>
</evidence>
<dbReference type="PANTHER" id="PTHR38045:SF1">
    <property type="entry name" value="HEPARINASE II_III-LIKE PROTEIN"/>
    <property type="match status" value="1"/>
</dbReference>
<dbReference type="Gene3D" id="2.70.98.70">
    <property type="match status" value="1"/>
</dbReference>
<dbReference type="GO" id="GO:0030313">
    <property type="term" value="C:cell envelope"/>
    <property type="evidence" value="ECO:0007669"/>
    <property type="project" value="UniProtKB-SubCell"/>
</dbReference>
<reference evidence="4" key="1">
    <citation type="submission" date="2016-11" db="EMBL/GenBank/DDBJ databases">
        <authorList>
            <person name="Varghese N."/>
            <person name="Submissions S."/>
        </authorList>
    </citation>
    <scope>NUCLEOTIDE SEQUENCE [LARGE SCALE GENOMIC DNA]</scope>
    <source>
        <strain evidence="4">DSM 15292</strain>
    </source>
</reference>
<dbReference type="PANTHER" id="PTHR38045">
    <property type="entry name" value="CHROMOSOME 1, WHOLE GENOME SHOTGUN SEQUENCE"/>
    <property type="match status" value="1"/>
</dbReference>
<evidence type="ECO:0000259" key="2">
    <source>
        <dbReference type="Pfam" id="PF07940"/>
    </source>
</evidence>
<dbReference type="GO" id="GO:0016829">
    <property type="term" value="F:lyase activity"/>
    <property type="evidence" value="ECO:0007669"/>
    <property type="project" value="InterPro"/>
</dbReference>